<proteinExistence type="predicted"/>
<feature type="compositionally biased region" description="Acidic residues" evidence="1">
    <location>
        <begin position="17"/>
        <end position="35"/>
    </location>
</feature>
<keyword evidence="3" id="KW-1185">Reference proteome</keyword>
<feature type="compositionally biased region" description="Basic and acidic residues" evidence="1">
    <location>
        <begin position="36"/>
        <end position="53"/>
    </location>
</feature>
<protein>
    <submittedName>
        <fullName evidence="2">Uncharacterized protein</fullName>
    </submittedName>
</protein>
<evidence type="ECO:0000313" key="2">
    <source>
        <dbReference type="EMBL" id="TQW00044.1"/>
    </source>
</evidence>
<dbReference type="EMBL" id="SPUK01000002">
    <property type="protein sequence ID" value="TQW00044.1"/>
    <property type="molecule type" value="Genomic_DNA"/>
</dbReference>
<dbReference type="Proteomes" id="UP000315783">
    <property type="component" value="Unassembled WGS sequence"/>
</dbReference>
<evidence type="ECO:0000313" key="3">
    <source>
        <dbReference type="Proteomes" id="UP000315783"/>
    </source>
</evidence>
<reference evidence="2 3" key="1">
    <citation type="journal article" date="2019" name="Appl. Microbiol. Biotechnol.">
        <title>Genome sequence of Isaria javanica and comparative genome analysis insights into family S53 peptidase evolution in fungal entomopathogens.</title>
        <authorList>
            <person name="Lin R."/>
            <person name="Zhang X."/>
            <person name="Xin B."/>
            <person name="Zou M."/>
            <person name="Gao Y."/>
            <person name="Qin F."/>
            <person name="Hu Q."/>
            <person name="Xie B."/>
            <person name="Cheng X."/>
        </authorList>
    </citation>
    <scope>NUCLEOTIDE SEQUENCE [LARGE SCALE GENOMIC DNA]</scope>
    <source>
        <strain evidence="2 3">IJ1G</strain>
    </source>
</reference>
<evidence type="ECO:0000256" key="1">
    <source>
        <dbReference type="SAM" id="MobiDB-lite"/>
    </source>
</evidence>
<gene>
    <name evidence="2" type="ORF">IF1G_02258</name>
</gene>
<dbReference type="AlphaFoldDB" id="A0A545VE87"/>
<accession>A0A545VE87</accession>
<sequence>MSNSERKQREAQKVEMVPDDDEDEMVPDDDEDEKDEEKKVHGTRESRHDAGDP</sequence>
<name>A0A545VE87_9HYPO</name>
<feature type="compositionally biased region" description="Basic and acidic residues" evidence="1">
    <location>
        <begin position="1"/>
        <end position="13"/>
    </location>
</feature>
<feature type="region of interest" description="Disordered" evidence="1">
    <location>
        <begin position="1"/>
        <end position="53"/>
    </location>
</feature>
<comment type="caution">
    <text evidence="2">The sequence shown here is derived from an EMBL/GenBank/DDBJ whole genome shotgun (WGS) entry which is preliminary data.</text>
</comment>
<organism evidence="2 3">
    <name type="scientific">Cordyceps javanica</name>
    <dbReference type="NCBI Taxonomy" id="43265"/>
    <lineage>
        <taxon>Eukaryota</taxon>
        <taxon>Fungi</taxon>
        <taxon>Dikarya</taxon>
        <taxon>Ascomycota</taxon>
        <taxon>Pezizomycotina</taxon>
        <taxon>Sordariomycetes</taxon>
        <taxon>Hypocreomycetidae</taxon>
        <taxon>Hypocreales</taxon>
        <taxon>Cordycipitaceae</taxon>
        <taxon>Cordyceps</taxon>
    </lineage>
</organism>